<keyword evidence="2" id="KW-1185">Reference proteome</keyword>
<dbReference type="EMBL" id="LNXV01000004">
    <property type="protein sequence ID" value="KTC86593.1"/>
    <property type="molecule type" value="Genomic_DNA"/>
</dbReference>
<evidence type="ECO:0000313" key="2">
    <source>
        <dbReference type="Proteomes" id="UP000054742"/>
    </source>
</evidence>
<dbReference type="STRING" id="29422.Lbru_0534"/>
<dbReference type="Proteomes" id="UP000054742">
    <property type="component" value="Unassembled WGS sequence"/>
</dbReference>
<accession>A0A0W0STI4</accession>
<name>A0A0W0STI4_9GAMM</name>
<organism evidence="1 2">
    <name type="scientific">Legionella brunensis</name>
    <dbReference type="NCBI Taxonomy" id="29422"/>
    <lineage>
        <taxon>Bacteria</taxon>
        <taxon>Pseudomonadati</taxon>
        <taxon>Pseudomonadota</taxon>
        <taxon>Gammaproteobacteria</taxon>
        <taxon>Legionellales</taxon>
        <taxon>Legionellaceae</taxon>
        <taxon>Legionella</taxon>
    </lineage>
</organism>
<sequence length="581" mass="67019">MSASLEEITKMTSDSLHNKNCFSYLKNLQFSESVLQRLPASLANNFRTDSYNPGYAYADVYTDFFSKVESNIEKIYDKPKQEFVLKKAQLEQINTSSKQTIPGMETFILRYKQSLEKSLAELKELDNFIFSIYDNDNDILEDTFDVIKNIPLNHAPVNVDIEQSISSALKDKGPRINRTQSPSEAGSLFGRFTAMIADDFKPQHTTSLATVRKYNYTQAHSDAEHLPREYRFGTQAQRDKGIERTSPLFERWLQVQAEKAAEKTRSSKKITHIYFNNLGLDRTDAEGKKERALTQELHQLEKYPNVAVITLPADKGLMTGDRYRKTKDSHSYAQVYEEFLGIANQDPHATNKIKDFFISDKIRHLIFQDPAGDYTNEEERTQLSQLLDKSFHVMGILPGTPISSAQKQAVWFHFIKFELTNHIIQKLEPESINFSCKDAIDRGGVSSAYYNLIKSFERNTLDKNNIPMDREEFERALHAAPAMVKARGMNHHLKVIWNAVDAYVNANYDKLKNNEMKNWLIEWRDINCPHSRVNDLLAQRIEQSIQELKNAKDAYPESMPMMKPPSIKAYKSWSKLNYNKI</sequence>
<protein>
    <submittedName>
        <fullName evidence="1">Uncharacterized protein</fullName>
    </submittedName>
</protein>
<gene>
    <name evidence="1" type="ORF">Lbru_0534</name>
</gene>
<dbReference type="AlphaFoldDB" id="A0A0W0STI4"/>
<proteinExistence type="predicted"/>
<comment type="caution">
    <text evidence="1">The sequence shown here is derived from an EMBL/GenBank/DDBJ whole genome shotgun (WGS) entry which is preliminary data.</text>
</comment>
<evidence type="ECO:0000313" key="1">
    <source>
        <dbReference type="EMBL" id="KTC86593.1"/>
    </source>
</evidence>
<dbReference type="RefSeq" id="WP_058440632.1">
    <property type="nucleotide sequence ID" value="NZ_CAAAHU010000007.1"/>
</dbReference>
<dbReference type="PATRIC" id="fig|29422.6.peg.562"/>
<dbReference type="OrthoDB" id="5632105at2"/>
<reference evidence="1 2" key="1">
    <citation type="submission" date="2015-11" db="EMBL/GenBank/DDBJ databases">
        <title>Genomic analysis of 38 Legionella species identifies large and diverse effector repertoires.</title>
        <authorList>
            <person name="Burstein D."/>
            <person name="Amaro F."/>
            <person name="Zusman T."/>
            <person name="Lifshitz Z."/>
            <person name="Cohen O."/>
            <person name="Gilbert J.A."/>
            <person name="Pupko T."/>
            <person name="Shuman H.A."/>
            <person name="Segal G."/>
        </authorList>
    </citation>
    <scope>NUCLEOTIDE SEQUENCE [LARGE SCALE GENOMIC DNA]</scope>
    <source>
        <strain evidence="1 2">ATCC 43878</strain>
    </source>
</reference>